<feature type="region of interest" description="Disordered" evidence="1">
    <location>
        <begin position="1"/>
        <end position="69"/>
    </location>
</feature>
<dbReference type="Proteomes" id="UP000717996">
    <property type="component" value="Unassembled WGS sequence"/>
</dbReference>
<evidence type="ECO:0000313" key="2">
    <source>
        <dbReference type="EMBL" id="KAG1547815.1"/>
    </source>
</evidence>
<reference evidence="2" key="1">
    <citation type="journal article" date="2020" name="Microb. Genom.">
        <title>Genetic diversity of clinical and environmental Mucorales isolates obtained from an investigation of mucormycosis cases among solid organ transplant recipients.</title>
        <authorList>
            <person name="Nguyen M.H."/>
            <person name="Kaul D."/>
            <person name="Muto C."/>
            <person name="Cheng S.J."/>
            <person name="Richter R.A."/>
            <person name="Bruno V.M."/>
            <person name="Liu G."/>
            <person name="Beyhan S."/>
            <person name="Sundermann A.J."/>
            <person name="Mounaud S."/>
            <person name="Pasculle A.W."/>
            <person name="Nierman W.C."/>
            <person name="Driscoll E."/>
            <person name="Cumbie R."/>
            <person name="Clancy C.J."/>
            <person name="Dupont C.L."/>
        </authorList>
    </citation>
    <scope>NUCLEOTIDE SEQUENCE</scope>
    <source>
        <strain evidence="2">GL16</strain>
    </source>
</reference>
<dbReference type="AlphaFoldDB" id="A0A9P6YHL0"/>
<accession>A0A9P6YHL0</accession>
<evidence type="ECO:0000256" key="1">
    <source>
        <dbReference type="SAM" id="MobiDB-lite"/>
    </source>
</evidence>
<dbReference type="OrthoDB" id="2245921at2759"/>
<name>A0A9P6YHL0_RHIOR</name>
<feature type="compositionally biased region" description="Basic and acidic residues" evidence="1">
    <location>
        <begin position="9"/>
        <end position="19"/>
    </location>
</feature>
<protein>
    <submittedName>
        <fullName evidence="2">Uncharacterized protein</fullName>
    </submittedName>
</protein>
<sequence>MNTNQSFKRKNELSEDNSGKRLQIHGQLRDHTMTEATLPPRPTTPPLSMTLSHCNPSNGSYVSSQLNSNHEVKSSICTGMTPIYRPPIERWGSSLL</sequence>
<gene>
    <name evidence="2" type="ORF">G6F51_004046</name>
</gene>
<evidence type="ECO:0000313" key="3">
    <source>
        <dbReference type="Proteomes" id="UP000717996"/>
    </source>
</evidence>
<comment type="caution">
    <text evidence="2">The sequence shown here is derived from an EMBL/GenBank/DDBJ whole genome shotgun (WGS) entry which is preliminary data.</text>
</comment>
<dbReference type="EMBL" id="JAANIT010000429">
    <property type="protein sequence ID" value="KAG1547815.1"/>
    <property type="molecule type" value="Genomic_DNA"/>
</dbReference>
<organism evidence="2 3">
    <name type="scientific">Rhizopus oryzae</name>
    <name type="common">Mucormycosis agent</name>
    <name type="synonym">Rhizopus arrhizus var. delemar</name>
    <dbReference type="NCBI Taxonomy" id="64495"/>
    <lineage>
        <taxon>Eukaryota</taxon>
        <taxon>Fungi</taxon>
        <taxon>Fungi incertae sedis</taxon>
        <taxon>Mucoromycota</taxon>
        <taxon>Mucoromycotina</taxon>
        <taxon>Mucoromycetes</taxon>
        <taxon>Mucorales</taxon>
        <taxon>Mucorineae</taxon>
        <taxon>Rhizopodaceae</taxon>
        <taxon>Rhizopus</taxon>
    </lineage>
</organism>
<proteinExistence type="predicted"/>
<feature type="compositionally biased region" description="Polar residues" evidence="1">
    <location>
        <begin position="52"/>
        <end position="69"/>
    </location>
</feature>